<comment type="caution">
    <text evidence="9">The sequence shown here is derived from an EMBL/GenBank/DDBJ whole genome shotgun (WGS) entry which is preliminary data.</text>
</comment>
<evidence type="ECO:0000256" key="4">
    <source>
        <dbReference type="PROSITE-ProRule" id="PRU00284"/>
    </source>
</evidence>
<evidence type="ECO:0000256" key="2">
    <source>
        <dbReference type="ARBA" id="ARBA00022500"/>
    </source>
</evidence>
<evidence type="ECO:0000313" key="10">
    <source>
        <dbReference type="Proteomes" id="UP000186143"/>
    </source>
</evidence>
<evidence type="ECO:0000259" key="7">
    <source>
        <dbReference type="PROSITE" id="PS50111"/>
    </source>
</evidence>
<dbReference type="PROSITE" id="PS50885">
    <property type="entry name" value="HAMP"/>
    <property type="match status" value="2"/>
</dbReference>
<dbReference type="Gene3D" id="3.30.450.20">
    <property type="entry name" value="PAS domain"/>
    <property type="match status" value="1"/>
</dbReference>
<reference evidence="9 10" key="1">
    <citation type="submission" date="2016-09" db="EMBL/GenBank/DDBJ databases">
        <title>Rhizobium sp. nov., a novel species isolated from the rice rhizosphere.</title>
        <authorList>
            <person name="Zhao J."/>
            <person name="Zhang X."/>
        </authorList>
    </citation>
    <scope>NUCLEOTIDE SEQUENCE [LARGE SCALE GENOMIC DNA]</scope>
    <source>
        <strain evidence="9 10">MH17</strain>
    </source>
</reference>
<dbReference type="SMART" id="SM00304">
    <property type="entry name" value="HAMP"/>
    <property type="match status" value="2"/>
</dbReference>
<feature type="domain" description="Methyl-accepting transducer" evidence="7">
    <location>
        <begin position="481"/>
        <end position="710"/>
    </location>
</feature>
<feature type="domain" description="HAMP" evidence="8">
    <location>
        <begin position="343"/>
        <end position="396"/>
    </location>
</feature>
<evidence type="ECO:0000256" key="5">
    <source>
        <dbReference type="SAM" id="Coils"/>
    </source>
</evidence>
<dbReference type="OrthoDB" id="3378718at2"/>
<gene>
    <name evidence="9" type="ORF">BJF92_17505</name>
</gene>
<dbReference type="Pfam" id="PF22673">
    <property type="entry name" value="MCP-like_PDC_1"/>
    <property type="match status" value="1"/>
</dbReference>
<dbReference type="CDD" id="cd11386">
    <property type="entry name" value="MCP_signal"/>
    <property type="match status" value="1"/>
</dbReference>
<comment type="subcellular location">
    <subcellularLocation>
        <location evidence="1">Membrane</location>
    </subcellularLocation>
</comment>
<dbReference type="GO" id="GO:0007165">
    <property type="term" value="P:signal transduction"/>
    <property type="evidence" value="ECO:0007669"/>
    <property type="project" value="UniProtKB-KW"/>
</dbReference>
<dbReference type="Gene3D" id="1.10.287.950">
    <property type="entry name" value="Methyl-accepting chemotaxis protein"/>
    <property type="match status" value="1"/>
</dbReference>
<evidence type="ECO:0000313" key="9">
    <source>
        <dbReference type="EMBL" id="OLP55182.1"/>
    </source>
</evidence>
<dbReference type="Gene3D" id="6.10.340.10">
    <property type="match status" value="1"/>
</dbReference>
<dbReference type="Proteomes" id="UP000186143">
    <property type="component" value="Unassembled WGS sequence"/>
</dbReference>
<dbReference type="FunFam" id="1.10.287.950:FF:000001">
    <property type="entry name" value="Methyl-accepting chemotaxis sensory transducer"/>
    <property type="match status" value="1"/>
</dbReference>
<keyword evidence="2" id="KW-0145">Chemotaxis</keyword>
<dbReference type="PRINTS" id="PR00260">
    <property type="entry name" value="CHEMTRNSDUCR"/>
</dbReference>
<organism evidence="9 10">
    <name type="scientific">Xaviernesmea rhizosphaerae</name>
    <dbReference type="NCBI Taxonomy" id="1672749"/>
    <lineage>
        <taxon>Bacteria</taxon>
        <taxon>Pseudomonadati</taxon>
        <taxon>Pseudomonadota</taxon>
        <taxon>Alphaproteobacteria</taxon>
        <taxon>Hyphomicrobiales</taxon>
        <taxon>Rhizobiaceae</taxon>
        <taxon>Rhizobium/Agrobacterium group</taxon>
        <taxon>Xaviernesmea</taxon>
    </lineage>
</organism>
<dbReference type="AlphaFoldDB" id="A0A1Q9AIW7"/>
<sequence length="741" mass="78761">MSLFHPRSISTKLVLATTATISMLFVVCGLFQVNDTRKRVDALVERQARTQAEAIAGSIAGQVGQIDGGARTMAGVIGRAHETKALDRTGVLAILKANLEQHPNAFGSWFLEAPNAFDGRKAEMKGQEAFGGNKDGDFAPYWSKSQKGELIFSTFGAKYNEEWYSVAASTGKPWITKPYLAEGTDVPTAMSSLSYPVVSGGKLVGVSGMDLSLGMLSKQLSTLHPFETGRVFLVSQDGKWLAAPSANQLMKPYDGVSPEIIQATLTDNTIKRIEDVASDDGATFQRLVYPFALNGLGVRWILLVDIPNAALTGPVNDQLWMTVLSGLVLLGAVIVGVTWSARSMVRRPLRGLIGDVARLESGQFEQPIAGLETEDETGEVARALEALRHKLARTHALEIEAETQRRSAEAGREQTERERAIHLATQQTVVGALAEALADIAAGNLSARIRTDFPGDYGALKSHFNQAIQSLEEAISVVGKSTVTINGGVNEIAAAAGDLSRRTEQQAAQLEETAAALNEITEQVQASAENARVAANVVKKASVDAETSGQIVQSALNAMQGIEQSSSKITNIIAVIDEIAFQTNLLALNAGVEAARAGEAGKGFAVVAQEVRELAQRAGQAAKEIRALIAASKDQVTDGVGLVARTGEALQAIASQVIEINGLIQMISVSSSEQASGLKEMNHAVHQMDQVTQQNAAMVEETTAAANNLGHEADSLRDLVARFHTTGSTSHGRADPMRRAA</sequence>
<dbReference type="GO" id="GO:0016020">
    <property type="term" value="C:membrane"/>
    <property type="evidence" value="ECO:0007669"/>
    <property type="project" value="UniProtKB-SubCell"/>
</dbReference>
<keyword evidence="4" id="KW-0807">Transducer</keyword>
<name>A0A1Q9AIW7_9HYPH</name>
<keyword evidence="5" id="KW-0175">Coiled coil</keyword>
<dbReference type="Pfam" id="PF00672">
    <property type="entry name" value="HAMP"/>
    <property type="match status" value="2"/>
</dbReference>
<dbReference type="Pfam" id="PF00015">
    <property type="entry name" value="MCPsignal"/>
    <property type="match status" value="1"/>
</dbReference>
<keyword evidence="6" id="KW-0812">Transmembrane</keyword>
<comment type="similarity">
    <text evidence="3">Belongs to the methyl-accepting chemotaxis (MCP) protein family.</text>
</comment>
<evidence type="ECO:0000256" key="6">
    <source>
        <dbReference type="SAM" id="Phobius"/>
    </source>
</evidence>
<dbReference type="STRING" id="1672749.BJF92_17505"/>
<dbReference type="CDD" id="cd06225">
    <property type="entry name" value="HAMP"/>
    <property type="match status" value="1"/>
</dbReference>
<dbReference type="InterPro" id="IPR051310">
    <property type="entry name" value="MCP_chemotaxis"/>
</dbReference>
<keyword evidence="6" id="KW-0472">Membrane</keyword>
<evidence type="ECO:0000256" key="3">
    <source>
        <dbReference type="ARBA" id="ARBA00029447"/>
    </source>
</evidence>
<dbReference type="SUPFAM" id="SSF58104">
    <property type="entry name" value="Methyl-accepting chemotaxis protein (MCP) signaling domain"/>
    <property type="match status" value="1"/>
</dbReference>
<dbReference type="EMBL" id="MKIO01000030">
    <property type="protein sequence ID" value="OLP55182.1"/>
    <property type="molecule type" value="Genomic_DNA"/>
</dbReference>
<dbReference type="GO" id="GO:0006935">
    <property type="term" value="P:chemotaxis"/>
    <property type="evidence" value="ECO:0007669"/>
    <property type="project" value="UniProtKB-KW"/>
</dbReference>
<dbReference type="SUPFAM" id="SSF158472">
    <property type="entry name" value="HAMP domain-like"/>
    <property type="match status" value="1"/>
</dbReference>
<dbReference type="InterPro" id="IPR003660">
    <property type="entry name" value="HAMP_dom"/>
</dbReference>
<proteinExistence type="inferred from homology"/>
<evidence type="ECO:0000256" key="1">
    <source>
        <dbReference type="ARBA" id="ARBA00004370"/>
    </source>
</evidence>
<dbReference type="CDD" id="cd12913">
    <property type="entry name" value="PDC1_MCP_like"/>
    <property type="match status" value="1"/>
</dbReference>
<dbReference type="InterPro" id="IPR004089">
    <property type="entry name" value="MCPsignal_dom"/>
</dbReference>
<feature type="coiled-coil region" evidence="5">
    <location>
        <begin position="500"/>
        <end position="530"/>
    </location>
</feature>
<accession>A0A1Q9AIW7</accession>
<keyword evidence="6" id="KW-1133">Transmembrane helix</keyword>
<dbReference type="InterPro" id="IPR004090">
    <property type="entry name" value="Chemotax_Me-accpt_rcpt"/>
</dbReference>
<evidence type="ECO:0000259" key="8">
    <source>
        <dbReference type="PROSITE" id="PS50885"/>
    </source>
</evidence>
<dbReference type="PANTHER" id="PTHR43531:SF11">
    <property type="entry name" value="METHYL-ACCEPTING CHEMOTAXIS PROTEIN 3"/>
    <property type="match status" value="1"/>
</dbReference>
<dbReference type="RefSeq" id="WP_075635219.1">
    <property type="nucleotide sequence ID" value="NZ_MKIO01000030.1"/>
</dbReference>
<dbReference type="PROSITE" id="PS50111">
    <property type="entry name" value="CHEMOTAXIS_TRANSDUC_2"/>
    <property type="match status" value="1"/>
</dbReference>
<dbReference type="GO" id="GO:0004888">
    <property type="term" value="F:transmembrane signaling receptor activity"/>
    <property type="evidence" value="ECO:0007669"/>
    <property type="project" value="InterPro"/>
</dbReference>
<feature type="transmembrane region" description="Helical" evidence="6">
    <location>
        <begin position="319"/>
        <end position="341"/>
    </location>
</feature>
<protein>
    <submittedName>
        <fullName evidence="9">Chemotaxis protein</fullName>
    </submittedName>
</protein>
<dbReference type="PANTHER" id="PTHR43531">
    <property type="entry name" value="PROTEIN ICFG"/>
    <property type="match status" value="1"/>
</dbReference>
<dbReference type="SMART" id="SM00283">
    <property type="entry name" value="MA"/>
    <property type="match status" value="1"/>
</dbReference>
<feature type="transmembrane region" description="Helical" evidence="6">
    <location>
        <begin position="12"/>
        <end position="33"/>
    </location>
</feature>
<feature type="domain" description="HAMP" evidence="8">
    <location>
        <begin position="424"/>
        <end position="476"/>
    </location>
</feature>